<evidence type="ECO:0000256" key="2">
    <source>
        <dbReference type="ARBA" id="ARBA00022670"/>
    </source>
</evidence>
<feature type="compositionally biased region" description="Polar residues" evidence="4">
    <location>
        <begin position="230"/>
        <end position="243"/>
    </location>
</feature>
<feature type="region of interest" description="Disordered" evidence="4">
    <location>
        <begin position="223"/>
        <end position="246"/>
    </location>
</feature>
<comment type="similarity">
    <text evidence="1">Belongs to the peptidase C48 family.</text>
</comment>
<accession>A0A813W7T8</accession>
<dbReference type="PROSITE" id="PS50600">
    <property type="entry name" value="ULP_PROTEASE"/>
    <property type="match status" value="1"/>
</dbReference>
<keyword evidence="3" id="KW-0378">Hydrolase</keyword>
<dbReference type="Proteomes" id="UP000663879">
    <property type="component" value="Unassembled WGS sequence"/>
</dbReference>
<reference evidence="6" key="1">
    <citation type="submission" date="2021-02" db="EMBL/GenBank/DDBJ databases">
        <authorList>
            <person name="Nowell W R."/>
        </authorList>
    </citation>
    <scope>NUCLEOTIDE SEQUENCE</scope>
    <source>
        <strain evidence="6">Ploen Becks lab</strain>
    </source>
</reference>
<gene>
    <name evidence="6" type="ORF">OXX778_LOCUS9096</name>
</gene>
<comment type="caution">
    <text evidence="6">The sequence shown here is derived from an EMBL/GenBank/DDBJ whole genome shotgun (WGS) entry which is preliminary data.</text>
</comment>
<evidence type="ECO:0000259" key="5">
    <source>
        <dbReference type="PROSITE" id="PS50600"/>
    </source>
</evidence>
<evidence type="ECO:0000256" key="3">
    <source>
        <dbReference type="ARBA" id="ARBA00022801"/>
    </source>
</evidence>
<feature type="region of interest" description="Disordered" evidence="4">
    <location>
        <begin position="182"/>
        <end position="208"/>
    </location>
</feature>
<dbReference type="EMBL" id="CAJNOC010001314">
    <property type="protein sequence ID" value="CAF0853941.1"/>
    <property type="molecule type" value="Genomic_DNA"/>
</dbReference>
<dbReference type="GO" id="GO:0006508">
    <property type="term" value="P:proteolysis"/>
    <property type="evidence" value="ECO:0007669"/>
    <property type="project" value="UniProtKB-KW"/>
</dbReference>
<feature type="compositionally biased region" description="Polar residues" evidence="4">
    <location>
        <begin position="182"/>
        <end position="201"/>
    </location>
</feature>
<dbReference type="InterPro" id="IPR003653">
    <property type="entry name" value="Peptidase_C48_C"/>
</dbReference>
<evidence type="ECO:0000313" key="7">
    <source>
        <dbReference type="Proteomes" id="UP000663879"/>
    </source>
</evidence>
<feature type="domain" description="Ubiquitin-like protease family profile" evidence="5">
    <location>
        <begin position="290"/>
        <end position="391"/>
    </location>
</feature>
<dbReference type="AlphaFoldDB" id="A0A813W7T8"/>
<evidence type="ECO:0000313" key="6">
    <source>
        <dbReference type="EMBL" id="CAF0853941.1"/>
    </source>
</evidence>
<protein>
    <recommendedName>
        <fullName evidence="5">Ubiquitin-like protease family profile domain-containing protein</fullName>
    </recommendedName>
</protein>
<evidence type="ECO:0000256" key="1">
    <source>
        <dbReference type="ARBA" id="ARBA00005234"/>
    </source>
</evidence>
<sequence>MSDLNLNLNDQILSLSISHDLKNLLISLFVNLNDLNGRLLTNENKIKELNSTVFNDHRKRTITQSAKSIYDHRVNILKLSKDFNIKASILNIVNHESHEVNRRKKNLIILNLAETNNDDIVHVYKIFDLLKISKPVSIRKLIKRDQNSKNYPPILCELESPIILKPDLTFTERIARSSRSIQTSAKPGSSCIKQTQLTNSKPADPLPKVDVQTTETINQLSRLKQDKTPAEQNVKTPSIQTSAKPGPSCIKQTFETIISLDETIIIDQNSSSDGFFEESVTSLPTSNFGIKLEKKDLLTLNNNKKLNDKVVKYFLKLLCSKSRHKCLAIDSLYIEKINLNDINILKKWCSKISNRNSSFDYLFFPIHIKDLDHWSLIVFDTIKKEINHLDS</sequence>
<organism evidence="6 7">
    <name type="scientific">Brachionus calyciflorus</name>
    <dbReference type="NCBI Taxonomy" id="104777"/>
    <lineage>
        <taxon>Eukaryota</taxon>
        <taxon>Metazoa</taxon>
        <taxon>Spiralia</taxon>
        <taxon>Gnathifera</taxon>
        <taxon>Rotifera</taxon>
        <taxon>Eurotatoria</taxon>
        <taxon>Monogononta</taxon>
        <taxon>Pseudotrocha</taxon>
        <taxon>Ploima</taxon>
        <taxon>Brachionidae</taxon>
        <taxon>Brachionus</taxon>
    </lineage>
</organism>
<dbReference type="Gene3D" id="3.40.395.10">
    <property type="entry name" value="Adenoviral Proteinase, Chain A"/>
    <property type="match status" value="1"/>
</dbReference>
<keyword evidence="7" id="KW-1185">Reference proteome</keyword>
<dbReference type="SUPFAM" id="SSF54001">
    <property type="entry name" value="Cysteine proteinases"/>
    <property type="match status" value="1"/>
</dbReference>
<proteinExistence type="inferred from homology"/>
<evidence type="ECO:0000256" key="4">
    <source>
        <dbReference type="SAM" id="MobiDB-lite"/>
    </source>
</evidence>
<dbReference type="GO" id="GO:0008234">
    <property type="term" value="F:cysteine-type peptidase activity"/>
    <property type="evidence" value="ECO:0007669"/>
    <property type="project" value="InterPro"/>
</dbReference>
<dbReference type="InterPro" id="IPR038765">
    <property type="entry name" value="Papain-like_cys_pep_sf"/>
</dbReference>
<name>A0A813W7T8_9BILA</name>
<dbReference type="Pfam" id="PF02902">
    <property type="entry name" value="Peptidase_C48"/>
    <property type="match status" value="1"/>
</dbReference>
<keyword evidence="2" id="KW-0645">Protease</keyword>